<evidence type="ECO:0000256" key="1">
    <source>
        <dbReference type="SAM" id="Phobius"/>
    </source>
</evidence>
<keyword evidence="1" id="KW-1133">Transmembrane helix</keyword>
<accession>A0A0V0Z098</accession>
<organism evidence="2 3">
    <name type="scientific">Trichinella patagoniensis</name>
    <dbReference type="NCBI Taxonomy" id="990121"/>
    <lineage>
        <taxon>Eukaryota</taxon>
        <taxon>Metazoa</taxon>
        <taxon>Ecdysozoa</taxon>
        <taxon>Nematoda</taxon>
        <taxon>Enoplea</taxon>
        <taxon>Dorylaimia</taxon>
        <taxon>Trichinellida</taxon>
        <taxon>Trichinellidae</taxon>
        <taxon>Trichinella</taxon>
    </lineage>
</organism>
<dbReference type="Proteomes" id="UP000054783">
    <property type="component" value="Unassembled WGS sequence"/>
</dbReference>
<reference evidence="2 3" key="1">
    <citation type="submission" date="2015-01" db="EMBL/GenBank/DDBJ databases">
        <title>Evolution of Trichinella species and genotypes.</title>
        <authorList>
            <person name="Korhonen P.K."/>
            <person name="Edoardo P."/>
            <person name="Giuseppe L.R."/>
            <person name="Gasser R.B."/>
        </authorList>
    </citation>
    <scope>NUCLEOTIDE SEQUENCE [LARGE SCALE GENOMIC DNA]</scope>
    <source>
        <strain evidence="2">ISS2496</strain>
    </source>
</reference>
<protein>
    <submittedName>
        <fullName evidence="2">Uncharacterized protein</fullName>
    </submittedName>
</protein>
<gene>
    <name evidence="2" type="ORF">T12_6063</name>
</gene>
<dbReference type="EMBL" id="JYDQ01001065">
    <property type="protein sequence ID" value="KRY05862.1"/>
    <property type="molecule type" value="Genomic_DNA"/>
</dbReference>
<keyword evidence="1" id="KW-0812">Transmembrane</keyword>
<proteinExistence type="predicted"/>
<name>A0A0V0Z098_9BILA</name>
<sequence length="60" mass="6906">MIFRYTTSIQQSGTNTDSNQALILTVLLRAIFALVTNCVTNIHPHFELRVFYSSTFHMKN</sequence>
<comment type="caution">
    <text evidence="2">The sequence shown here is derived from an EMBL/GenBank/DDBJ whole genome shotgun (WGS) entry which is preliminary data.</text>
</comment>
<evidence type="ECO:0000313" key="3">
    <source>
        <dbReference type="Proteomes" id="UP000054783"/>
    </source>
</evidence>
<evidence type="ECO:0000313" key="2">
    <source>
        <dbReference type="EMBL" id="KRY05862.1"/>
    </source>
</evidence>
<dbReference type="AlphaFoldDB" id="A0A0V0Z098"/>
<keyword evidence="3" id="KW-1185">Reference proteome</keyword>
<keyword evidence="1" id="KW-0472">Membrane</keyword>
<feature type="transmembrane region" description="Helical" evidence="1">
    <location>
        <begin position="21"/>
        <end position="42"/>
    </location>
</feature>